<keyword evidence="7" id="KW-0808">Transferase</keyword>
<keyword evidence="11 20" id="KW-0547">Nucleotide-binding</keyword>
<dbReference type="Gene3D" id="3.30.200.20">
    <property type="entry name" value="Phosphorylase Kinase, domain 1"/>
    <property type="match status" value="1"/>
</dbReference>
<dbReference type="Gene3D" id="2.60.120.200">
    <property type="match status" value="1"/>
</dbReference>
<evidence type="ECO:0000256" key="15">
    <source>
        <dbReference type="ARBA" id="ARBA00023136"/>
    </source>
</evidence>
<evidence type="ECO:0000256" key="9">
    <source>
        <dbReference type="ARBA" id="ARBA00022729"/>
    </source>
</evidence>
<keyword evidence="17" id="KW-0325">Glycoprotein</keyword>
<dbReference type="SUPFAM" id="SSF49899">
    <property type="entry name" value="Concanavalin A-like lectins/glucanases"/>
    <property type="match status" value="1"/>
</dbReference>
<evidence type="ECO:0000256" key="18">
    <source>
        <dbReference type="ARBA" id="ARBA00047899"/>
    </source>
</evidence>
<dbReference type="OMA" id="CHNDPAS"/>
<evidence type="ECO:0000256" key="2">
    <source>
        <dbReference type="ARBA" id="ARBA00008536"/>
    </source>
</evidence>
<dbReference type="InterPro" id="IPR001220">
    <property type="entry name" value="Legume_lectin_dom"/>
</dbReference>
<dbReference type="Pfam" id="PF00139">
    <property type="entry name" value="Lectin_legB"/>
    <property type="match status" value="1"/>
</dbReference>
<dbReference type="PROSITE" id="PS00307">
    <property type="entry name" value="LECTIN_LEGUME_BETA"/>
    <property type="match status" value="1"/>
</dbReference>
<dbReference type="EMBL" id="MVGT01000753">
    <property type="protein sequence ID" value="OVA15596.1"/>
    <property type="molecule type" value="Genomic_DNA"/>
</dbReference>
<comment type="catalytic activity">
    <reaction evidence="19">
        <text>L-seryl-[protein] + ATP = O-phospho-L-seryl-[protein] + ADP + H(+)</text>
        <dbReference type="Rhea" id="RHEA:17989"/>
        <dbReference type="Rhea" id="RHEA-COMP:9863"/>
        <dbReference type="Rhea" id="RHEA-COMP:11604"/>
        <dbReference type="ChEBI" id="CHEBI:15378"/>
        <dbReference type="ChEBI" id="CHEBI:29999"/>
        <dbReference type="ChEBI" id="CHEBI:30616"/>
        <dbReference type="ChEBI" id="CHEBI:83421"/>
        <dbReference type="ChEBI" id="CHEBI:456216"/>
        <dbReference type="EC" id="2.7.11.1"/>
    </reaction>
</comment>
<evidence type="ECO:0000256" key="12">
    <source>
        <dbReference type="ARBA" id="ARBA00022777"/>
    </source>
</evidence>
<dbReference type="GO" id="GO:0005524">
    <property type="term" value="F:ATP binding"/>
    <property type="evidence" value="ECO:0007669"/>
    <property type="project" value="UniProtKB-UniRule"/>
</dbReference>
<evidence type="ECO:0000256" key="10">
    <source>
        <dbReference type="ARBA" id="ARBA00022734"/>
    </source>
</evidence>
<evidence type="ECO:0000256" key="7">
    <source>
        <dbReference type="ARBA" id="ARBA00022679"/>
    </source>
</evidence>
<keyword evidence="15 22" id="KW-0472">Membrane</keyword>
<dbReference type="InParanoid" id="A0A200QYQ5"/>
<keyword evidence="16" id="KW-0675">Receptor</keyword>
<dbReference type="Proteomes" id="UP000195402">
    <property type="component" value="Unassembled WGS sequence"/>
</dbReference>
<evidence type="ECO:0000256" key="3">
    <source>
        <dbReference type="ARBA" id="ARBA00010217"/>
    </source>
</evidence>
<dbReference type="FunFam" id="2.60.120.200:FF:000051">
    <property type="entry name" value="L-type lectin-domain containing receptor kinase V.9"/>
    <property type="match status" value="1"/>
</dbReference>
<keyword evidence="13 20" id="KW-0067">ATP-binding</keyword>
<keyword evidence="5" id="KW-1003">Cell membrane</keyword>
<dbReference type="InterPro" id="IPR013320">
    <property type="entry name" value="ConA-like_dom_sf"/>
</dbReference>
<dbReference type="InterPro" id="IPR017441">
    <property type="entry name" value="Protein_kinase_ATP_BS"/>
</dbReference>
<comment type="similarity">
    <text evidence="2">In the N-terminal section; belongs to the leguminous lectin family.</text>
</comment>
<dbReference type="InterPro" id="IPR001245">
    <property type="entry name" value="Ser-Thr/Tyr_kinase_cat_dom"/>
</dbReference>
<dbReference type="CDD" id="cd14066">
    <property type="entry name" value="STKc_IRAK"/>
    <property type="match status" value="1"/>
</dbReference>
<dbReference type="Pfam" id="PF07714">
    <property type="entry name" value="PK_Tyr_Ser-Thr"/>
    <property type="match status" value="1"/>
</dbReference>
<evidence type="ECO:0000256" key="17">
    <source>
        <dbReference type="ARBA" id="ARBA00023180"/>
    </source>
</evidence>
<dbReference type="InterPro" id="IPR050528">
    <property type="entry name" value="L-type_Lectin-RKs"/>
</dbReference>
<dbReference type="PROSITE" id="PS00108">
    <property type="entry name" value="PROTEIN_KINASE_ST"/>
    <property type="match status" value="1"/>
</dbReference>
<evidence type="ECO:0000259" key="23">
    <source>
        <dbReference type="PROSITE" id="PS50011"/>
    </source>
</evidence>
<evidence type="ECO:0000256" key="6">
    <source>
        <dbReference type="ARBA" id="ARBA00022527"/>
    </source>
</evidence>
<evidence type="ECO:0000256" key="11">
    <source>
        <dbReference type="ARBA" id="ARBA00022741"/>
    </source>
</evidence>
<proteinExistence type="inferred from homology"/>
<evidence type="ECO:0000256" key="5">
    <source>
        <dbReference type="ARBA" id="ARBA00022475"/>
    </source>
</evidence>
<dbReference type="FunFam" id="1.10.510.10:FF:000108">
    <property type="entry name" value="L-type lectin-domain containing receptor kinase S.4"/>
    <property type="match status" value="1"/>
</dbReference>
<dbReference type="FunFam" id="3.30.200.20:FF:000178">
    <property type="entry name" value="serine/threonine-protein kinase PBS1-like"/>
    <property type="match status" value="1"/>
</dbReference>
<evidence type="ECO:0000256" key="1">
    <source>
        <dbReference type="ARBA" id="ARBA00004251"/>
    </source>
</evidence>
<evidence type="ECO:0000256" key="16">
    <source>
        <dbReference type="ARBA" id="ARBA00023170"/>
    </source>
</evidence>
<dbReference type="InterPro" id="IPR000719">
    <property type="entry name" value="Prot_kinase_dom"/>
</dbReference>
<dbReference type="PANTHER" id="PTHR27007">
    <property type="match status" value="1"/>
</dbReference>
<evidence type="ECO:0000256" key="20">
    <source>
        <dbReference type="PROSITE-ProRule" id="PRU10141"/>
    </source>
</evidence>
<comment type="catalytic activity">
    <reaction evidence="18">
        <text>L-threonyl-[protein] + ATP = O-phospho-L-threonyl-[protein] + ADP + H(+)</text>
        <dbReference type="Rhea" id="RHEA:46608"/>
        <dbReference type="Rhea" id="RHEA-COMP:11060"/>
        <dbReference type="Rhea" id="RHEA-COMP:11605"/>
        <dbReference type="ChEBI" id="CHEBI:15378"/>
        <dbReference type="ChEBI" id="CHEBI:30013"/>
        <dbReference type="ChEBI" id="CHEBI:30616"/>
        <dbReference type="ChEBI" id="CHEBI:61977"/>
        <dbReference type="ChEBI" id="CHEBI:456216"/>
        <dbReference type="EC" id="2.7.11.1"/>
    </reaction>
</comment>
<comment type="caution">
    <text evidence="24">The sequence shown here is derived from an EMBL/GenBank/DDBJ whole genome shotgun (WGS) entry which is preliminary data.</text>
</comment>
<dbReference type="InterPro" id="IPR011009">
    <property type="entry name" value="Kinase-like_dom_sf"/>
</dbReference>
<keyword evidence="6" id="KW-0723">Serine/threonine-protein kinase</keyword>
<evidence type="ECO:0000256" key="4">
    <source>
        <dbReference type="ARBA" id="ARBA00012513"/>
    </source>
</evidence>
<feature type="domain" description="Protein kinase" evidence="23">
    <location>
        <begin position="347"/>
        <end position="639"/>
    </location>
</feature>
<feature type="compositionally biased region" description="Low complexity" evidence="21">
    <location>
        <begin position="665"/>
        <end position="677"/>
    </location>
</feature>
<reference evidence="24 25" key="1">
    <citation type="journal article" date="2017" name="Mol. Plant">
        <title>The Genome of Medicinal Plant Macleaya cordata Provides New Insights into Benzylisoquinoline Alkaloids Metabolism.</title>
        <authorList>
            <person name="Liu X."/>
            <person name="Liu Y."/>
            <person name="Huang P."/>
            <person name="Ma Y."/>
            <person name="Qing Z."/>
            <person name="Tang Q."/>
            <person name="Cao H."/>
            <person name="Cheng P."/>
            <person name="Zheng Y."/>
            <person name="Yuan Z."/>
            <person name="Zhou Y."/>
            <person name="Liu J."/>
            <person name="Tang Z."/>
            <person name="Zhuo Y."/>
            <person name="Zhang Y."/>
            <person name="Yu L."/>
            <person name="Huang J."/>
            <person name="Yang P."/>
            <person name="Peng Q."/>
            <person name="Zhang J."/>
            <person name="Jiang W."/>
            <person name="Zhang Z."/>
            <person name="Lin K."/>
            <person name="Ro D.K."/>
            <person name="Chen X."/>
            <person name="Xiong X."/>
            <person name="Shang Y."/>
            <person name="Huang S."/>
            <person name="Zeng J."/>
        </authorList>
    </citation>
    <scope>NUCLEOTIDE SEQUENCE [LARGE SCALE GENOMIC DNA]</scope>
    <source>
        <strain evidence="25">cv. BLH2017</strain>
        <tissue evidence="24">Root</tissue>
    </source>
</reference>
<feature type="region of interest" description="Disordered" evidence="21">
    <location>
        <begin position="643"/>
        <end position="686"/>
    </location>
</feature>
<evidence type="ECO:0000256" key="8">
    <source>
        <dbReference type="ARBA" id="ARBA00022692"/>
    </source>
</evidence>
<evidence type="ECO:0000256" key="21">
    <source>
        <dbReference type="SAM" id="MobiDB-lite"/>
    </source>
</evidence>
<evidence type="ECO:0000256" key="22">
    <source>
        <dbReference type="SAM" id="Phobius"/>
    </source>
</evidence>
<keyword evidence="25" id="KW-1185">Reference proteome</keyword>
<dbReference type="AlphaFoldDB" id="A0A200QYQ5"/>
<accession>A0A200QYQ5</accession>
<dbReference type="PROSITE" id="PS50011">
    <property type="entry name" value="PROTEIN_KINASE_DOM"/>
    <property type="match status" value="1"/>
</dbReference>
<evidence type="ECO:0000256" key="19">
    <source>
        <dbReference type="ARBA" id="ARBA00048679"/>
    </source>
</evidence>
<sequence>MSFAASQQDGFTYNGLGDAYLSFDGTAHIAPNGLLSLTNQDSRYQIGHAFYSLPLQFMNNLSTSTTTVVSFSTTFVFAIASEYGANNLSGQGMAFVIAPSRGLPGALPNQYLGLFNESTNGKSTNHVIAVELDTVYNVEFDTVKGYHVGIDINGLKSVESTPPTYFANGEYRNLSLISGEPVQVWVEYDGIEKQLSVTLAPINVSKPDVPLLSLSQDLSPIILDTMYVGFSASTQTVLTNHYVLGWSFKINGKAQALNLSSLPQLPQPPKLPQTRTKKKSKFLTIGLPIIASIVVLVLLIGGISYFLRRDRNKTKPGEDRKLNNGREPNNWPQKFSYEDLLEATRGFSEDEVIGSGGFGKVYRGLLPTSRIKVAVKKVSHDSRQGSEQFIAEIVSIGKLRHRNLVQLFGYCEHEGVLLLVYDFMPNGSLDKFLYPHELNPSSSTLNRSQSDQPNRRMLDWSQRFQIIKGVASGLFYLHEGWEQVVIHRDIKASNVLLDAEMNARLGDFGLARLHDHGINSAPTSRVVGTPGYIAPEMTEIGMASVSTDVYAFGAFLLEVACGRRPTSAPEKGVSLVGWVSSCWWKGEILKTLDPNLGREYVTQEMLLVLKLGWLCCHTDPTARPTMLQVMQYLKGDAALPEPDLWARDRRDPAPAPGERVGEDISSVSASTGSTSAANESVPSDSR</sequence>
<dbReference type="SUPFAM" id="SSF56112">
    <property type="entry name" value="Protein kinase-like (PK-like)"/>
    <property type="match status" value="1"/>
</dbReference>
<dbReference type="EC" id="2.7.11.1" evidence="4"/>
<organism evidence="24 25">
    <name type="scientific">Macleaya cordata</name>
    <name type="common">Five-seeded plume-poppy</name>
    <name type="synonym">Bocconia cordata</name>
    <dbReference type="NCBI Taxonomy" id="56857"/>
    <lineage>
        <taxon>Eukaryota</taxon>
        <taxon>Viridiplantae</taxon>
        <taxon>Streptophyta</taxon>
        <taxon>Embryophyta</taxon>
        <taxon>Tracheophyta</taxon>
        <taxon>Spermatophyta</taxon>
        <taxon>Magnoliopsida</taxon>
        <taxon>Ranunculales</taxon>
        <taxon>Papaveraceae</taxon>
        <taxon>Papaveroideae</taxon>
        <taxon>Macleaya</taxon>
    </lineage>
</organism>
<keyword evidence="10" id="KW-0430">Lectin</keyword>
<evidence type="ECO:0000313" key="24">
    <source>
        <dbReference type="EMBL" id="OVA15596.1"/>
    </source>
</evidence>
<dbReference type="InterPro" id="IPR008271">
    <property type="entry name" value="Ser/Thr_kinase_AS"/>
</dbReference>
<name>A0A200QYQ5_MACCD</name>
<dbReference type="OrthoDB" id="1885269at2759"/>
<keyword evidence="8 22" id="KW-0812">Transmembrane</keyword>
<evidence type="ECO:0000256" key="14">
    <source>
        <dbReference type="ARBA" id="ARBA00022989"/>
    </source>
</evidence>
<dbReference type="Gene3D" id="1.10.510.10">
    <property type="entry name" value="Transferase(Phosphotransferase) domain 1"/>
    <property type="match status" value="1"/>
</dbReference>
<protein>
    <recommendedName>
        <fullName evidence="4">non-specific serine/threonine protein kinase</fullName>
        <ecNumber evidence="4">2.7.11.1</ecNumber>
    </recommendedName>
</protein>
<feature type="transmembrane region" description="Helical" evidence="22">
    <location>
        <begin position="282"/>
        <end position="307"/>
    </location>
</feature>
<comment type="similarity">
    <text evidence="3">In the C-terminal section; belongs to the protein kinase superfamily. Ser/Thr protein kinase family.</text>
</comment>
<dbReference type="STRING" id="56857.A0A200QYQ5"/>
<evidence type="ECO:0000313" key="25">
    <source>
        <dbReference type="Proteomes" id="UP000195402"/>
    </source>
</evidence>
<dbReference type="GO" id="GO:0005886">
    <property type="term" value="C:plasma membrane"/>
    <property type="evidence" value="ECO:0007669"/>
    <property type="project" value="UniProtKB-SubCell"/>
</dbReference>
<dbReference type="GO" id="GO:0030246">
    <property type="term" value="F:carbohydrate binding"/>
    <property type="evidence" value="ECO:0007669"/>
    <property type="project" value="UniProtKB-KW"/>
</dbReference>
<keyword evidence="9" id="KW-0732">Signal</keyword>
<dbReference type="PROSITE" id="PS00107">
    <property type="entry name" value="PROTEIN_KINASE_ATP"/>
    <property type="match status" value="1"/>
</dbReference>
<feature type="binding site" evidence="20">
    <location>
        <position position="377"/>
    </location>
    <ligand>
        <name>ATP</name>
        <dbReference type="ChEBI" id="CHEBI:30616"/>
    </ligand>
</feature>
<comment type="subcellular location">
    <subcellularLocation>
        <location evidence="1">Cell membrane</location>
        <topology evidence="1">Single-pass type I membrane protein</topology>
    </subcellularLocation>
</comment>
<keyword evidence="14 22" id="KW-1133">Transmembrane helix</keyword>
<keyword evidence="12 24" id="KW-0418">Kinase</keyword>
<evidence type="ECO:0000256" key="13">
    <source>
        <dbReference type="ARBA" id="ARBA00022840"/>
    </source>
</evidence>
<dbReference type="GO" id="GO:0004674">
    <property type="term" value="F:protein serine/threonine kinase activity"/>
    <property type="evidence" value="ECO:0007669"/>
    <property type="project" value="UniProtKB-KW"/>
</dbReference>
<dbReference type="SMART" id="SM00220">
    <property type="entry name" value="S_TKc"/>
    <property type="match status" value="1"/>
</dbReference>
<gene>
    <name evidence="24" type="ORF">BVC80_9033g70</name>
</gene>
<dbReference type="CDD" id="cd06899">
    <property type="entry name" value="lectin_legume_LecRK_Arcelin_ConA"/>
    <property type="match status" value="1"/>
</dbReference>
<dbReference type="InterPro" id="IPR019825">
    <property type="entry name" value="Lectin_legB_Mn/Ca_BS"/>
</dbReference>